<accession>A0AA38C5H9</accession>
<name>A0AA38C5H9_TAXCH</name>
<gene>
    <name evidence="1" type="ORF">KI387_043329</name>
</gene>
<protein>
    <submittedName>
        <fullName evidence="1">Uncharacterized protein</fullName>
    </submittedName>
</protein>
<proteinExistence type="predicted"/>
<sequence>GGTAPRAICGSGRGIRSPERIYSGILRFPNIKGTRLRSHPGTAEEALVLIIQRAGRDLR</sequence>
<dbReference type="AlphaFoldDB" id="A0AA38C5H9"/>
<dbReference type="EMBL" id="JAHRHJ020003588">
    <property type="protein sequence ID" value="KAH9291464.1"/>
    <property type="molecule type" value="Genomic_DNA"/>
</dbReference>
<feature type="non-terminal residue" evidence="1">
    <location>
        <position position="1"/>
    </location>
</feature>
<evidence type="ECO:0000313" key="2">
    <source>
        <dbReference type="Proteomes" id="UP000824469"/>
    </source>
</evidence>
<evidence type="ECO:0000313" key="1">
    <source>
        <dbReference type="EMBL" id="KAH9291464.1"/>
    </source>
</evidence>
<feature type="non-terminal residue" evidence="1">
    <location>
        <position position="59"/>
    </location>
</feature>
<keyword evidence="2" id="KW-1185">Reference proteome</keyword>
<comment type="caution">
    <text evidence="1">The sequence shown here is derived from an EMBL/GenBank/DDBJ whole genome shotgun (WGS) entry which is preliminary data.</text>
</comment>
<reference evidence="1 2" key="1">
    <citation type="journal article" date="2021" name="Nat. Plants">
        <title>The Taxus genome provides insights into paclitaxel biosynthesis.</title>
        <authorList>
            <person name="Xiong X."/>
            <person name="Gou J."/>
            <person name="Liao Q."/>
            <person name="Li Y."/>
            <person name="Zhou Q."/>
            <person name="Bi G."/>
            <person name="Li C."/>
            <person name="Du R."/>
            <person name="Wang X."/>
            <person name="Sun T."/>
            <person name="Guo L."/>
            <person name="Liang H."/>
            <person name="Lu P."/>
            <person name="Wu Y."/>
            <person name="Zhang Z."/>
            <person name="Ro D.K."/>
            <person name="Shang Y."/>
            <person name="Huang S."/>
            <person name="Yan J."/>
        </authorList>
    </citation>
    <scope>NUCLEOTIDE SEQUENCE [LARGE SCALE GENOMIC DNA]</scope>
    <source>
        <strain evidence="1">Ta-2019</strain>
    </source>
</reference>
<organism evidence="1 2">
    <name type="scientific">Taxus chinensis</name>
    <name type="common">Chinese yew</name>
    <name type="synonym">Taxus wallichiana var. chinensis</name>
    <dbReference type="NCBI Taxonomy" id="29808"/>
    <lineage>
        <taxon>Eukaryota</taxon>
        <taxon>Viridiplantae</taxon>
        <taxon>Streptophyta</taxon>
        <taxon>Embryophyta</taxon>
        <taxon>Tracheophyta</taxon>
        <taxon>Spermatophyta</taxon>
        <taxon>Pinopsida</taxon>
        <taxon>Pinidae</taxon>
        <taxon>Conifers II</taxon>
        <taxon>Cupressales</taxon>
        <taxon>Taxaceae</taxon>
        <taxon>Taxus</taxon>
    </lineage>
</organism>
<dbReference type="Proteomes" id="UP000824469">
    <property type="component" value="Unassembled WGS sequence"/>
</dbReference>